<organism evidence="2 3">
    <name type="scientific">Phytophthora pseudosyringae</name>
    <dbReference type="NCBI Taxonomy" id="221518"/>
    <lineage>
        <taxon>Eukaryota</taxon>
        <taxon>Sar</taxon>
        <taxon>Stramenopiles</taxon>
        <taxon>Oomycota</taxon>
        <taxon>Peronosporomycetes</taxon>
        <taxon>Peronosporales</taxon>
        <taxon>Peronosporaceae</taxon>
        <taxon>Phytophthora</taxon>
    </lineage>
</organism>
<keyword evidence="3" id="KW-1185">Reference proteome</keyword>
<dbReference type="AlphaFoldDB" id="A0A8T1VC60"/>
<sequence>MSAVKTSVRTSLYAVNTATEYSEKGATTIDHLPRGTALHAARTPLSKEKSRTGAFPKQPSGTGAPASMIVTSEASNSTAESTDPATNEPPRKESAGPDLARRAARRVNVWKKSEQDRRGEEERARQVKQEQDKRRQNHTAHAKQRRRAEIYALNALLRQLQQDKLARYIAAQKQLQEAQEQENGAALASSTAALALVQAVGA</sequence>
<feature type="compositionally biased region" description="Low complexity" evidence="1">
    <location>
        <begin position="71"/>
        <end position="82"/>
    </location>
</feature>
<evidence type="ECO:0000313" key="2">
    <source>
        <dbReference type="EMBL" id="KAG7378907.1"/>
    </source>
</evidence>
<proteinExistence type="predicted"/>
<comment type="caution">
    <text evidence="2">The sequence shown here is derived from an EMBL/GenBank/DDBJ whole genome shotgun (WGS) entry which is preliminary data.</text>
</comment>
<feature type="compositionally biased region" description="Basic and acidic residues" evidence="1">
    <location>
        <begin position="111"/>
        <end position="134"/>
    </location>
</feature>
<gene>
    <name evidence="2" type="ORF">PHYPSEUDO_009304</name>
</gene>
<accession>A0A8T1VC60</accession>
<protein>
    <recommendedName>
        <fullName evidence="4">Small vasohibin-binding protein</fullName>
    </recommendedName>
</protein>
<name>A0A8T1VC60_9STRA</name>
<feature type="region of interest" description="Disordered" evidence="1">
    <location>
        <begin position="22"/>
        <end position="146"/>
    </location>
</feature>
<evidence type="ECO:0008006" key="4">
    <source>
        <dbReference type="Google" id="ProtNLM"/>
    </source>
</evidence>
<evidence type="ECO:0000256" key="1">
    <source>
        <dbReference type="SAM" id="MobiDB-lite"/>
    </source>
</evidence>
<reference evidence="2" key="1">
    <citation type="submission" date="2021-02" db="EMBL/GenBank/DDBJ databases">
        <authorList>
            <person name="Palmer J.M."/>
        </authorList>
    </citation>
    <scope>NUCLEOTIDE SEQUENCE</scope>
    <source>
        <strain evidence="2">SCRP734</strain>
    </source>
</reference>
<dbReference type="OrthoDB" id="129052at2759"/>
<evidence type="ECO:0000313" key="3">
    <source>
        <dbReference type="Proteomes" id="UP000694044"/>
    </source>
</evidence>
<feature type="compositionally biased region" description="Basic and acidic residues" evidence="1">
    <location>
        <begin position="89"/>
        <end position="101"/>
    </location>
</feature>
<dbReference type="Proteomes" id="UP000694044">
    <property type="component" value="Unassembled WGS sequence"/>
</dbReference>
<dbReference type="EMBL" id="JAGDFM010000386">
    <property type="protein sequence ID" value="KAG7378907.1"/>
    <property type="molecule type" value="Genomic_DNA"/>
</dbReference>
<feature type="compositionally biased region" description="Basic residues" evidence="1">
    <location>
        <begin position="135"/>
        <end position="146"/>
    </location>
</feature>